<protein>
    <submittedName>
        <fullName evidence="3">Beta-lactamase family protein</fullName>
    </submittedName>
</protein>
<evidence type="ECO:0000256" key="1">
    <source>
        <dbReference type="SAM" id="MobiDB-lite"/>
    </source>
</evidence>
<evidence type="ECO:0000313" key="3">
    <source>
        <dbReference type="EMBL" id="MBC6468501.1"/>
    </source>
</evidence>
<dbReference type="PANTHER" id="PTHR46825:SF7">
    <property type="entry name" value="D-ALANYL-D-ALANINE CARBOXYPEPTIDASE"/>
    <property type="match status" value="1"/>
</dbReference>
<gene>
    <name evidence="3" type="ORF">HKK74_23825</name>
</gene>
<dbReference type="SUPFAM" id="SSF56601">
    <property type="entry name" value="beta-lactamase/transpeptidase-like"/>
    <property type="match status" value="1"/>
</dbReference>
<feature type="domain" description="Beta-lactamase-related" evidence="2">
    <location>
        <begin position="41"/>
        <end position="358"/>
    </location>
</feature>
<evidence type="ECO:0000259" key="2">
    <source>
        <dbReference type="Pfam" id="PF00144"/>
    </source>
</evidence>
<dbReference type="InterPro" id="IPR001466">
    <property type="entry name" value="Beta-lactam-related"/>
</dbReference>
<sequence>MAVTPAGAATTTVTGAAVTGESTRPVGGRPAHGCGDRRAVQRALDTLTGTYGLAGAAVEVAGPGCGRWTSASGVADVRTGRPMSAGQRVRIGSTTKTFTATVVLQLAAEGLVELDAPVERYLPGLIRGNGHDGRAITVRGLLRHTSGLPDHVSALDWTRLDTFRFRRFEPREQVAVALALPRPGSAWNYSTTNYVIAGMLIEKVTGHGVTEEVTRRIIRPLGLRGTYWPGGSTRIRGPHPRGYTLVTEAGGDTRRTDVTEFDMSYGGAGGALVSTLADENRFFAALLGGRLLPPVRLAQMVRTVPADPERTWPGARYGLGLFSTPLRCGGRYWGHGGTVPGYDTAGGITADGRRVQLVLNQNIDSAEAHRTMLDAVQAALCGGR</sequence>
<feature type="compositionally biased region" description="Low complexity" evidence="1">
    <location>
        <begin position="1"/>
        <end position="20"/>
    </location>
</feature>
<keyword evidence="4" id="KW-1185">Reference proteome</keyword>
<dbReference type="Pfam" id="PF00144">
    <property type="entry name" value="Beta-lactamase"/>
    <property type="match status" value="1"/>
</dbReference>
<reference evidence="3 4" key="1">
    <citation type="submission" date="2020-06" db="EMBL/GenBank/DDBJ databases">
        <title>Actinomadura xiongansis sp. nov., isolated from soil of Baiyangdian.</title>
        <authorList>
            <person name="Zhang X."/>
        </authorList>
    </citation>
    <scope>NUCLEOTIDE SEQUENCE [LARGE SCALE GENOMIC DNA]</scope>
    <source>
        <strain evidence="3 4">HBUM206468</strain>
    </source>
</reference>
<comment type="caution">
    <text evidence="3">The sequence shown here is derived from an EMBL/GenBank/DDBJ whole genome shotgun (WGS) entry which is preliminary data.</text>
</comment>
<dbReference type="Proteomes" id="UP000805614">
    <property type="component" value="Unassembled WGS sequence"/>
</dbReference>
<evidence type="ECO:0000313" key="4">
    <source>
        <dbReference type="Proteomes" id="UP000805614"/>
    </source>
</evidence>
<dbReference type="PANTHER" id="PTHR46825">
    <property type="entry name" value="D-ALANYL-D-ALANINE-CARBOXYPEPTIDASE/ENDOPEPTIDASE AMPH"/>
    <property type="match status" value="1"/>
</dbReference>
<organism evidence="3 4">
    <name type="scientific">Actinomadura alba</name>
    <dbReference type="NCBI Taxonomy" id="406431"/>
    <lineage>
        <taxon>Bacteria</taxon>
        <taxon>Bacillati</taxon>
        <taxon>Actinomycetota</taxon>
        <taxon>Actinomycetes</taxon>
        <taxon>Streptosporangiales</taxon>
        <taxon>Thermomonosporaceae</taxon>
        <taxon>Actinomadura</taxon>
    </lineage>
</organism>
<dbReference type="InterPro" id="IPR012338">
    <property type="entry name" value="Beta-lactam/transpept-like"/>
</dbReference>
<dbReference type="EMBL" id="JABVEC010000019">
    <property type="protein sequence ID" value="MBC6468501.1"/>
    <property type="molecule type" value="Genomic_DNA"/>
</dbReference>
<name>A0ABR7LUM8_9ACTN</name>
<dbReference type="InterPro" id="IPR050491">
    <property type="entry name" value="AmpC-like"/>
</dbReference>
<accession>A0ABR7LUM8</accession>
<proteinExistence type="predicted"/>
<dbReference type="Gene3D" id="3.40.710.10">
    <property type="entry name" value="DD-peptidase/beta-lactamase superfamily"/>
    <property type="match status" value="1"/>
</dbReference>
<feature type="region of interest" description="Disordered" evidence="1">
    <location>
        <begin position="1"/>
        <end position="35"/>
    </location>
</feature>